<evidence type="ECO:0000313" key="1">
    <source>
        <dbReference type="EMBL" id="CAA9258814.1"/>
    </source>
</evidence>
<dbReference type="EMBL" id="CADCTO010000299">
    <property type="protein sequence ID" value="CAA9258814.1"/>
    <property type="molecule type" value="Genomic_DNA"/>
</dbReference>
<sequence length="597" mass="64010">MAEIRSILATDCGSTTTKAILIERQGDEYRLVTRGEAPTTVEAPFDDVTVGVVNAVREVEELSGKTLIGPDGKILTPAGDATTGVDLYLSTSSAGGGLQMTVAGVVKEMSAESAERAALGAGAIIMDVIAVNDGRKDHEKVERIRALRPDMILMSGGTDGGTVTHLQELAELLRAADPKPRLGVGLKLPVIFAGNQEARGPVEDTLRDVVDVRVVANLRPTMDRENLLPAREAIHDLFLEHVMQQAPGYGKLTTWTSAGIMSTPNAVGKIMETIARERNIEVLGVDIGGATTDVFSVFKGIYNRTVSANLGMSYSICNVLTEATLPNIKRWIPFEEEDAYIRNQLRNKMIRPTTIPQDLRDLQIEQAAAREALRLAFEHHKSLAREMVGVQQQRGIGDLFEQKGGGRTLVDLFGLDMIVGSGGVLSHAPERAQSALMMMDAYAPEGKTSLTVDSIFMMPQLGILSTLLPDAATQVFERDCLIRLGDCIAPVGTAREGEDCVTVVVNGQTVAVPFGQIKVLPLALGETATVEARPARNFDLGEGKGRSATFSVDGGVVGLIIDARGRPIALPSDDRARVAKLREWLAAMGLSAEQQQA</sequence>
<organism evidence="1">
    <name type="scientific">uncultured Armatimonadetes bacterium</name>
    <dbReference type="NCBI Taxonomy" id="157466"/>
    <lineage>
        <taxon>Bacteria</taxon>
        <taxon>Bacillati</taxon>
        <taxon>Armatimonadota</taxon>
        <taxon>environmental samples</taxon>
    </lineage>
</organism>
<dbReference type="InterPro" id="IPR006230">
    <property type="entry name" value="MutL"/>
</dbReference>
<accession>A0A6J4ITG0</accession>
<proteinExistence type="predicted"/>
<gene>
    <name evidence="1" type="ORF">AVDCRST_MAG63-2385</name>
</gene>
<dbReference type="Pfam" id="PF13941">
    <property type="entry name" value="MutL"/>
    <property type="match status" value="1"/>
</dbReference>
<name>A0A6J4ITG0_9BACT</name>
<evidence type="ECO:0008006" key="2">
    <source>
        <dbReference type="Google" id="ProtNLM"/>
    </source>
</evidence>
<protein>
    <recommendedName>
        <fullName evidence="2">Methylaspartate mutase</fullName>
    </recommendedName>
</protein>
<dbReference type="AlphaFoldDB" id="A0A6J4ITG0"/>
<reference evidence="1" key="1">
    <citation type="submission" date="2020-02" db="EMBL/GenBank/DDBJ databases">
        <authorList>
            <person name="Meier V. D."/>
        </authorList>
    </citation>
    <scope>NUCLEOTIDE SEQUENCE</scope>
    <source>
        <strain evidence="1">AVDCRST_MAG63</strain>
    </source>
</reference>